<organism evidence="6 7">
    <name type="scientific">Drosophila virilis</name>
    <name type="common">Fruit fly</name>
    <dbReference type="NCBI Taxonomy" id="7244"/>
    <lineage>
        <taxon>Eukaryota</taxon>
        <taxon>Metazoa</taxon>
        <taxon>Ecdysozoa</taxon>
        <taxon>Arthropoda</taxon>
        <taxon>Hexapoda</taxon>
        <taxon>Insecta</taxon>
        <taxon>Pterygota</taxon>
        <taxon>Neoptera</taxon>
        <taxon>Endopterygota</taxon>
        <taxon>Diptera</taxon>
        <taxon>Brachycera</taxon>
        <taxon>Muscomorpha</taxon>
        <taxon>Ephydroidea</taxon>
        <taxon>Drosophilidae</taxon>
        <taxon>Drosophila</taxon>
    </lineage>
</organism>
<feature type="compositionally biased region" description="Polar residues" evidence="5">
    <location>
        <begin position="336"/>
        <end position="346"/>
    </location>
</feature>
<proteinExistence type="inferred from homology"/>
<dbReference type="PANTHER" id="PTHR23188:SF12">
    <property type="entry name" value="RNA POLYMERASE II-ASSOCIATED FACTOR 1 HOMOLOG"/>
    <property type="match status" value="1"/>
</dbReference>
<dbReference type="InterPro" id="IPR007133">
    <property type="entry name" value="RNA_pol_II-assoc_Paf1"/>
</dbReference>
<reference evidence="6 7" key="1">
    <citation type="journal article" date="2007" name="Nature">
        <title>Evolution of genes and genomes on the Drosophila phylogeny.</title>
        <authorList>
            <consortium name="Drosophila 12 Genomes Consortium"/>
            <person name="Clark A.G."/>
            <person name="Eisen M.B."/>
            <person name="Smith D.R."/>
            <person name="Bergman C.M."/>
            <person name="Oliver B."/>
            <person name="Markow T.A."/>
            <person name="Kaufman T.C."/>
            <person name="Kellis M."/>
            <person name="Gelbart W."/>
            <person name="Iyer V.N."/>
            <person name="Pollard D.A."/>
            <person name="Sackton T.B."/>
            <person name="Larracuente A.M."/>
            <person name="Singh N.D."/>
            <person name="Abad J.P."/>
            <person name="Abt D.N."/>
            <person name="Adryan B."/>
            <person name="Aguade M."/>
            <person name="Akashi H."/>
            <person name="Anderson W.W."/>
            <person name="Aquadro C.F."/>
            <person name="Ardell D.H."/>
            <person name="Arguello R."/>
            <person name="Artieri C.G."/>
            <person name="Barbash D.A."/>
            <person name="Barker D."/>
            <person name="Barsanti P."/>
            <person name="Batterham P."/>
            <person name="Batzoglou S."/>
            <person name="Begun D."/>
            <person name="Bhutkar A."/>
            <person name="Blanco E."/>
            <person name="Bosak S.A."/>
            <person name="Bradley R.K."/>
            <person name="Brand A.D."/>
            <person name="Brent M.R."/>
            <person name="Brooks A.N."/>
            <person name="Brown R.H."/>
            <person name="Butlin R.K."/>
            <person name="Caggese C."/>
            <person name="Calvi B.R."/>
            <person name="Bernardo de Carvalho A."/>
            <person name="Caspi A."/>
            <person name="Castrezana S."/>
            <person name="Celniker S.E."/>
            <person name="Chang J.L."/>
            <person name="Chapple C."/>
            <person name="Chatterji S."/>
            <person name="Chinwalla A."/>
            <person name="Civetta A."/>
            <person name="Clifton S.W."/>
            <person name="Comeron J.M."/>
            <person name="Costello J.C."/>
            <person name="Coyne J.A."/>
            <person name="Daub J."/>
            <person name="David R.G."/>
            <person name="Delcher A.L."/>
            <person name="Delehaunty K."/>
            <person name="Do C.B."/>
            <person name="Ebling H."/>
            <person name="Edwards K."/>
            <person name="Eickbush T."/>
            <person name="Evans J.D."/>
            <person name="Filipski A."/>
            <person name="Findeiss S."/>
            <person name="Freyhult E."/>
            <person name="Fulton L."/>
            <person name="Fulton R."/>
            <person name="Garcia A.C."/>
            <person name="Gardiner A."/>
            <person name="Garfield D.A."/>
            <person name="Garvin B.E."/>
            <person name="Gibson G."/>
            <person name="Gilbert D."/>
            <person name="Gnerre S."/>
            <person name="Godfrey J."/>
            <person name="Good R."/>
            <person name="Gotea V."/>
            <person name="Gravely B."/>
            <person name="Greenberg A.J."/>
            <person name="Griffiths-Jones S."/>
            <person name="Gross S."/>
            <person name="Guigo R."/>
            <person name="Gustafson E.A."/>
            <person name="Haerty W."/>
            <person name="Hahn M.W."/>
            <person name="Halligan D.L."/>
            <person name="Halpern A.L."/>
            <person name="Halter G.M."/>
            <person name="Han M.V."/>
            <person name="Heger A."/>
            <person name="Hillier L."/>
            <person name="Hinrichs A.S."/>
            <person name="Holmes I."/>
            <person name="Hoskins R.A."/>
            <person name="Hubisz M.J."/>
            <person name="Hultmark D."/>
            <person name="Huntley M.A."/>
            <person name="Jaffe D.B."/>
            <person name="Jagadeeshan S."/>
            <person name="Jeck W.R."/>
            <person name="Johnson J."/>
            <person name="Jones C.D."/>
            <person name="Jordan W.C."/>
            <person name="Karpen G.H."/>
            <person name="Kataoka E."/>
            <person name="Keightley P.D."/>
            <person name="Kheradpour P."/>
            <person name="Kirkness E.F."/>
            <person name="Koerich L.B."/>
            <person name="Kristiansen K."/>
            <person name="Kudrna D."/>
            <person name="Kulathinal R.J."/>
            <person name="Kumar S."/>
            <person name="Kwok R."/>
            <person name="Lander E."/>
            <person name="Langley C.H."/>
            <person name="Lapoint R."/>
            <person name="Lazzaro B.P."/>
            <person name="Lee S.J."/>
            <person name="Levesque L."/>
            <person name="Li R."/>
            <person name="Lin C.F."/>
            <person name="Lin M.F."/>
            <person name="Lindblad-Toh K."/>
            <person name="Llopart A."/>
            <person name="Long M."/>
            <person name="Low L."/>
            <person name="Lozovsky E."/>
            <person name="Lu J."/>
            <person name="Luo M."/>
            <person name="Machado C.A."/>
            <person name="Makalowski W."/>
            <person name="Marzo M."/>
            <person name="Matsuda M."/>
            <person name="Matzkin L."/>
            <person name="McAllister B."/>
            <person name="McBride C.S."/>
            <person name="McKernan B."/>
            <person name="McKernan K."/>
            <person name="Mendez-Lago M."/>
            <person name="Minx P."/>
            <person name="Mollenhauer M.U."/>
            <person name="Montooth K."/>
            <person name="Mount S.M."/>
            <person name="Mu X."/>
            <person name="Myers E."/>
            <person name="Negre B."/>
            <person name="Newfeld S."/>
            <person name="Nielsen R."/>
            <person name="Noor M.A."/>
            <person name="O'Grady P."/>
            <person name="Pachter L."/>
            <person name="Papaceit M."/>
            <person name="Parisi M.J."/>
            <person name="Parisi M."/>
            <person name="Parts L."/>
            <person name="Pedersen J.S."/>
            <person name="Pesole G."/>
            <person name="Phillippy A.M."/>
            <person name="Ponting C.P."/>
            <person name="Pop M."/>
            <person name="Porcelli D."/>
            <person name="Powell J.R."/>
            <person name="Prohaska S."/>
            <person name="Pruitt K."/>
            <person name="Puig M."/>
            <person name="Quesneville H."/>
            <person name="Ram K.R."/>
            <person name="Rand D."/>
            <person name="Rasmussen M.D."/>
            <person name="Reed L.K."/>
            <person name="Reenan R."/>
            <person name="Reily A."/>
            <person name="Remington K.A."/>
            <person name="Rieger T.T."/>
            <person name="Ritchie M.G."/>
            <person name="Robin C."/>
            <person name="Rogers Y.H."/>
            <person name="Rohde C."/>
            <person name="Rozas J."/>
            <person name="Rubenfield M.J."/>
            <person name="Ruiz A."/>
            <person name="Russo S."/>
            <person name="Salzberg S.L."/>
            <person name="Sanchez-Gracia A."/>
            <person name="Saranga D.J."/>
            <person name="Sato H."/>
            <person name="Schaeffer S.W."/>
            <person name="Schatz M.C."/>
            <person name="Schlenke T."/>
            <person name="Schwartz R."/>
            <person name="Segarra C."/>
            <person name="Singh R.S."/>
            <person name="Sirot L."/>
            <person name="Sirota M."/>
            <person name="Sisneros N.B."/>
            <person name="Smith C.D."/>
            <person name="Smith T.F."/>
            <person name="Spieth J."/>
            <person name="Stage D.E."/>
            <person name="Stark A."/>
            <person name="Stephan W."/>
            <person name="Strausberg R.L."/>
            <person name="Strempel S."/>
            <person name="Sturgill D."/>
            <person name="Sutton G."/>
            <person name="Sutton G.G."/>
            <person name="Tao W."/>
            <person name="Teichmann S."/>
            <person name="Tobari Y.N."/>
            <person name="Tomimura Y."/>
            <person name="Tsolas J.M."/>
            <person name="Valente V.L."/>
            <person name="Venter E."/>
            <person name="Venter J.C."/>
            <person name="Vicario S."/>
            <person name="Vieira F.G."/>
            <person name="Vilella A.J."/>
            <person name="Villasante A."/>
            <person name="Walenz B."/>
            <person name="Wang J."/>
            <person name="Wasserman M."/>
            <person name="Watts T."/>
            <person name="Wilson D."/>
            <person name="Wilson R.K."/>
            <person name="Wing R.A."/>
            <person name="Wolfner M.F."/>
            <person name="Wong A."/>
            <person name="Wong G.K."/>
            <person name="Wu C.I."/>
            <person name="Wu G."/>
            <person name="Yamamoto D."/>
            <person name="Yang H.P."/>
            <person name="Yang S.P."/>
            <person name="Yorke J.A."/>
            <person name="Yoshida K."/>
            <person name="Zdobnov E."/>
            <person name="Zhang P."/>
            <person name="Zhang Y."/>
            <person name="Zimin A.V."/>
            <person name="Baldwin J."/>
            <person name="Abdouelleil A."/>
            <person name="Abdulkadir J."/>
            <person name="Abebe A."/>
            <person name="Abera B."/>
            <person name="Abreu J."/>
            <person name="Acer S.C."/>
            <person name="Aftuck L."/>
            <person name="Alexander A."/>
            <person name="An P."/>
            <person name="Anderson E."/>
            <person name="Anderson S."/>
            <person name="Arachi H."/>
            <person name="Azer M."/>
            <person name="Bachantsang P."/>
            <person name="Barry A."/>
            <person name="Bayul T."/>
            <person name="Berlin A."/>
            <person name="Bessette D."/>
            <person name="Bloom T."/>
            <person name="Blye J."/>
            <person name="Boguslavskiy L."/>
            <person name="Bonnet C."/>
            <person name="Boukhgalter B."/>
            <person name="Bourzgui I."/>
            <person name="Brown A."/>
            <person name="Cahill P."/>
            <person name="Channer S."/>
            <person name="Cheshatsang Y."/>
            <person name="Chuda L."/>
            <person name="Citroen M."/>
            <person name="Collymore A."/>
            <person name="Cooke P."/>
            <person name="Costello M."/>
            <person name="D'Aco K."/>
            <person name="Daza R."/>
            <person name="De Haan G."/>
            <person name="DeGray S."/>
            <person name="DeMaso C."/>
            <person name="Dhargay N."/>
            <person name="Dooley K."/>
            <person name="Dooley E."/>
            <person name="Doricent M."/>
            <person name="Dorje P."/>
            <person name="Dorjee K."/>
            <person name="Dupes A."/>
            <person name="Elong R."/>
            <person name="Falk J."/>
            <person name="Farina A."/>
            <person name="Faro S."/>
            <person name="Ferguson D."/>
            <person name="Fisher S."/>
            <person name="Foley C.D."/>
            <person name="Franke A."/>
            <person name="Friedrich D."/>
            <person name="Gadbois L."/>
            <person name="Gearin G."/>
            <person name="Gearin C.R."/>
            <person name="Giannoukos G."/>
            <person name="Goode T."/>
            <person name="Graham J."/>
            <person name="Grandbois E."/>
            <person name="Grewal S."/>
            <person name="Gyaltsen K."/>
            <person name="Hafez N."/>
            <person name="Hagos B."/>
            <person name="Hall J."/>
            <person name="Henson C."/>
            <person name="Hollinger A."/>
            <person name="Honan T."/>
            <person name="Huard M.D."/>
            <person name="Hughes L."/>
            <person name="Hurhula B."/>
            <person name="Husby M.E."/>
            <person name="Kamat A."/>
            <person name="Kanga B."/>
            <person name="Kashin S."/>
            <person name="Khazanovich D."/>
            <person name="Kisner P."/>
            <person name="Lance K."/>
            <person name="Lara M."/>
            <person name="Lee W."/>
            <person name="Lennon N."/>
            <person name="Letendre F."/>
            <person name="LeVine R."/>
            <person name="Lipovsky A."/>
            <person name="Liu X."/>
            <person name="Liu J."/>
            <person name="Liu S."/>
            <person name="Lokyitsang T."/>
            <person name="Lokyitsang Y."/>
            <person name="Lubonja R."/>
            <person name="Lui A."/>
            <person name="MacDonald P."/>
            <person name="Magnisalis V."/>
            <person name="Maru K."/>
            <person name="Matthews C."/>
            <person name="McCusker W."/>
            <person name="McDonough S."/>
            <person name="Mehta T."/>
            <person name="Meldrim J."/>
            <person name="Meneus L."/>
            <person name="Mihai O."/>
            <person name="Mihalev A."/>
            <person name="Mihova T."/>
            <person name="Mittelman R."/>
            <person name="Mlenga V."/>
            <person name="Montmayeur A."/>
            <person name="Mulrain L."/>
            <person name="Navidi A."/>
            <person name="Naylor J."/>
            <person name="Negash T."/>
            <person name="Nguyen T."/>
            <person name="Nguyen N."/>
            <person name="Nicol R."/>
            <person name="Norbu C."/>
            <person name="Norbu N."/>
            <person name="Novod N."/>
            <person name="O'Neill B."/>
            <person name="Osman S."/>
            <person name="Markiewicz E."/>
            <person name="Oyono O.L."/>
            <person name="Patti C."/>
            <person name="Phunkhang P."/>
            <person name="Pierre F."/>
            <person name="Priest M."/>
            <person name="Raghuraman S."/>
            <person name="Rege F."/>
            <person name="Reyes R."/>
            <person name="Rise C."/>
            <person name="Rogov P."/>
            <person name="Ross K."/>
            <person name="Ryan E."/>
            <person name="Settipalli S."/>
            <person name="Shea T."/>
            <person name="Sherpa N."/>
            <person name="Shi L."/>
            <person name="Shih D."/>
            <person name="Sparrow T."/>
            <person name="Spaulding J."/>
            <person name="Stalker J."/>
            <person name="Stange-Thomann N."/>
            <person name="Stavropoulos S."/>
            <person name="Stone C."/>
            <person name="Strader C."/>
            <person name="Tesfaye S."/>
            <person name="Thomson T."/>
            <person name="Thoulutsang Y."/>
            <person name="Thoulutsang D."/>
            <person name="Topham K."/>
            <person name="Topping I."/>
            <person name="Tsamla T."/>
            <person name="Vassiliev H."/>
            <person name="Vo A."/>
            <person name="Wangchuk T."/>
            <person name="Wangdi T."/>
            <person name="Weiand M."/>
            <person name="Wilkinson J."/>
            <person name="Wilson A."/>
            <person name="Yadav S."/>
            <person name="Young G."/>
            <person name="Yu Q."/>
            <person name="Zembek L."/>
            <person name="Zhong D."/>
            <person name="Zimmer A."/>
            <person name="Zwirko Z."/>
            <person name="Jaffe D.B."/>
            <person name="Alvarez P."/>
            <person name="Brockman W."/>
            <person name="Butler J."/>
            <person name="Chin C."/>
            <person name="Gnerre S."/>
            <person name="Grabherr M."/>
            <person name="Kleber M."/>
            <person name="Mauceli E."/>
            <person name="MacCallum I."/>
        </authorList>
    </citation>
    <scope>NUCLEOTIDE SEQUENCE [LARGE SCALE GENOMIC DNA]</scope>
    <source>
        <strain evidence="7">Tucson 15010-1051.87</strain>
    </source>
</reference>
<accession>A0A0Q9W9Y7</accession>
<dbReference type="GO" id="GO:0003682">
    <property type="term" value="F:chromatin binding"/>
    <property type="evidence" value="ECO:0007669"/>
    <property type="project" value="TreeGrafter"/>
</dbReference>
<dbReference type="OrthoDB" id="10260285at2759"/>
<comment type="subcellular location">
    <subcellularLocation>
        <location evidence="1">Nucleus</location>
    </subcellularLocation>
</comment>
<dbReference type="Proteomes" id="UP000008792">
    <property type="component" value="Unassembled WGS sequence"/>
</dbReference>
<dbReference type="PANTHER" id="PTHR23188">
    <property type="entry name" value="RNA POLYMERASE II-ASSOCIATED FACTOR 1 HOMOLOG"/>
    <property type="match status" value="1"/>
</dbReference>
<name>A0A0Q9W9Y7_DROVI</name>
<evidence type="ECO:0000256" key="3">
    <source>
        <dbReference type="ARBA" id="ARBA00020462"/>
    </source>
</evidence>
<dbReference type="Pfam" id="PF03985">
    <property type="entry name" value="Paf1"/>
    <property type="match status" value="1"/>
</dbReference>
<keyword evidence="7" id="KW-1185">Reference proteome</keyword>
<evidence type="ECO:0000256" key="2">
    <source>
        <dbReference type="ARBA" id="ARBA00007560"/>
    </source>
</evidence>
<dbReference type="GO" id="GO:0016593">
    <property type="term" value="C:Cdc73/Paf1 complex"/>
    <property type="evidence" value="ECO:0007669"/>
    <property type="project" value="InterPro"/>
</dbReference>
<evidence type="ECO:0000256" key="1">
    <source>
        <dbReference type="ARBA" id="ARBA00004123"/>
    </source>
</evidence>
<evidence type="ECO:0000256" key="4">
    <source>
        <dbReference type="ARBA" id="ARBA00023242"/>
    </source>
</evidence>
<evidence type="ECO:0000256" key="5">
    <source>
        <dbReference type="SAM" id="MobiDB-lite"/>
    </source>
</evidence>
<evidence type="ECO:0000313" key="6">
    <source>
        <dbReference type="EMBL" id="KRF81576.1"/>
    </source>
</evidence>
<dbReference type="GO" id="GO:0006368">
    <property type="term" value="P:transcription elongation by RNA polymerase II"/>
    <property type="evidence" value="ECO:0007669"/>
    <property type="project" value="InterPro"/>
</dbReference>
<dbReference type="AlphaFoldDB" id="A0A0Q9W9Y7"/>
<dbReference type="STRING" id="7244.A0A0Q9W9Y7"/>
<protein>
    <recommendedName>
        <fullName evidence="3">RNA polymerase II-associated factor 1 homolog</fullName>
    </recommendedName>
</protein>
<dbReference type="GO" id="GO:0000993">
    <property type="term" value="F:RNA polymerase II complex binding"/>
    <property type="evidence" value="ECO:0007669"/>
    <property type="project" value="TreeGrafter"/>
</dbReference>
<dbReference type="EMBL" id="CH940649">
    <property type="protein sequence ID" value="KRF81576.1"/>
    <property type="molecule type" value="Genomic_DNA"/>
</dbReference>
<sequence length="346" mass="39043">MTCACFSLNMAALELGNKSKKKDDKLNKFICPITYTSQLPDPTVGCKFLPCGKTLLDFTTEPVSFPQLETQFSYQFKGLQLLFDIDLVNPSVYAHSSAEPMEMDPKDAALLADIEALHINNQKPKALHSFPTRAQECRELFAKERTAVPRPRAGLQRLQPEPEHLELESFSLEQQKQIVQQTFVDIEKPLGCHPTKSASTARPVAQLPIFPEANYAQYEHELVQVQFGIPPSGNSNGLLKDCGNYLINFKVKPEPLFKQIQHTSGQSLVTYLAEERYKEERTADSADRGERFMLREKDGSIYYQAVSKHIKLRKERPSPQATANVCLLQIKRTKDTPQQPSSGTKK</sequence>
<evidence type="ECO:0000313" key="7">
    <source>
        <dbReference type="Proteomes" id="UP000008792"/>
    </source>
</evidence>
<feature type="region of interest" description="Disordered" evidence="5">
    <location>
        <begin position="314"/>
        <end position="346"/>
    </location>
</feature>
<keyword evidence="4" id="KW-0539">Nucleus</keyword>
<dbReference type="InParanoid" id="A0A0Q9W9Y7"/>
<gene>
    <name evidence="6" type="primary">Dvir\GJ17433</name>
    <name evidence="6" type="ORF">Dvir_GJ17433</name>
</gene>
<comment type="similarity">
    <text evidence="2">Belongs to the PAF1 family.</text>
</comment>
<dbReference type="eggNOG" id="KOG2478">
    <property type="taxonomic scope" value="Eukaryota"/>
</dbReference>